<dbReference type="Proteomes" id="UP000825258">
    <property type="component" value="Chromosome"/>
</dbReference>
<protein>
    <recommendedName>
        <fullName evidence="6 8">3-dehydroquinate dehydratase</fullName>
        <shortName evidence="8">3-dehydroquinase</shortName>
        <ecNumber evidence="6 8">4.2.1.10</ecNumber>
    </recommendedName>
    <alternativeName>
        <fullName evidence="8">Type II DHQase</fullName>
    </alternativeName>
</protein>
<name>A0ABM7SEP4_9FLAO</name>
<dbReference type="InterPro" id="IPR036441">
    <property type="entry name" value="DHquinase_II_sf"/>
</dbReference>
<comment type="function">
    <text evidence="2 8">Catalyzes a trans-dehydration via an enolate intermediate.</text>
</comment>
<feature type="binding site" evidence="8">
    <location>
        <position position="136"/>
    </location>
    <ligand>
        <name>substrate</name>
    </ligand>
</feature>
<dbReference type="Pfam" id="PF01220">
    <property type="entry name" value="DHquinase_II"/>
    <property type="match status" value="1"/>
</dbReference>
<feature type="site" description="Transition state stabilizer" evidence="8">
    <location>
        <position position="45"/>
    </location>
</feature>
<feature type="binding site" evidence="8">
    <location>
        <begin position="126"/>
        <end position="127"/>
    </location>
    <ligand>
        <name>substrate</name>
    </ligand>
</feature>
<evidence type="ECO:0000313" key="9">
    <source>
        <dbReference type="EMBL" id="BCY29668.1"/>
    </source>
</evidence>
<dbReference type="Gene3D" id="3.40.50.9100">
    <property type="entry name" value="Dehydroquinase, class II"/>
    <property type="match status" value="1"/>
</dbReference>
<dbReference type="EC" id="4.2.1.10" evidence="6 8"/>
<dbReference type="InterPro" id="IPR001874">
    <property type="entry name" value="DHquinase_II"/>
</dbReference>
<evidence type="ECO:0000313" key="10">
    <source>
        <dbReference type="Proteomes" id="UP000825258"/>
    </source>
</evidence>
<feature type="active site" description="Proton donor" evidence="8">
    <location>
        <position position="125"/>
    </location>
</feature>
<gene>
    <name evidence="8 9" type="primary">aroQ</name>
    <name evidence="9" type="ORF">KK2020170_25360</name>
</gene>
<dbReference type="CDD" id="cd00466">
    <property type="entry name" value="DHQase_II"/>
    <property type="match status" value="1"/>
</dbReference>
<feature type="binding site" evidence="8">
    <location>
        <position position="99"/>
    </location>
    <ligand>
        <name>substrate</name>
    </ligand>
</feature>
<evidence type="ECO:0000256" key="4">
    <source>
        <dbReference type="ARBA" id="ARBA00011037"/>
    </source>
</evidence>
<reference evidence="9 10" key="1">
    <citation type="submission" date="2021-06" db="EMBL/GenBank/DDBJ databases">
        <title>Whole genome sequences of Flavobacterium sp. KK2020170 and assembly.</title>
        <authorList>
            <person name="Kitahara K."/>
            <person name="Miyoshi S."/>
            <person name="Uesaka K."/>
        </authorList>
    </citation>
    <scope>NUCLEOTIDE SEQUENCE [LARGE SCALE GENOMIC DNA]</scope>
    <source>
        <strain evidence="9 10">KK2020170</strain>
    </source>
</reference>
<organism evidence="9 10">
    <name type="scientific">Flavobacterium okayamense</name>
    <dbReference type="NCBI Taxonomy" id="2830782"/>
    <lineage>
        <taxon>Bacteria</taxon>
        <taxon>Pseudomonadati</taxon>
        <taxon>Bacteroidota</taxon>
        <taxon>Flavobacteriia</taxon>
        <taxon>Flavobacteriales</taxon>
        <taxon>Flavobacteriaceae</taxon>
        <taxon>Flavobacterium</taxon>
    </lineage>
</organism>
<evidence type="ECO:0000256" key="6">
    <source>
        <dbReference type="ARBA" id="ARBA00012060"/>
    </source>
</evidence>
<dbReference type="NCBIfam" id="TIGR01088">
    <property type="entry name" value="aroQ"/>
    <property type="match status" value="1"/>
</dbReference>
<keyword evidence="7 8" id="KW-0456">Lyase</keyword>
<dbReference type="HAMAP" id="MF_00169">
    <property type="entry name" value="AroQ"/>
    <property type="match status" value="1"/>
</dbReference>
<evidence type="ECO:0000256" key="7">
    <source>
        <dbReference type="ARBA" id="ARBA00023239"/>
    </source>
</evidence>
<dbReference type="PANTHER" id="PTHR21272">
    <property type="entry name" value="CATABOLIC 3-DEHYDROQUINASE"/>
    <property type="match status" value="1"/>
</dbReference>
<evidence type="ECO:0000256" key="8">
    <source>
        <dbReference type="HAMAP-Rule" id="MF_00169"/>
    </source>
</evidence>
<dbReference type="InterPro" id="IPR018509">
    <property type="entry name" value="DHquinase_II_CS"/>
</dbReference>
<comment type="catalytic activity">
    <reaction evidence="1 8">
        <text>3-dehydroquinate = 3-dehydroshikimate + H2O</text>
        <dbReference type="Rhea" id="RHEA:21096"/>
        <dbReference type="ChEBI" id="CHEBI:15377"/>
        <dbReference type="ChEBI" id="CHEBI:16630"/>
        <dbReference type="ChEBI" id="CHEBI:32364"/>
        <dbReference type="EC" id="4.2.1.10"/>
    </reaction>
</comment>
<accession>A0ABM7SEP4</accession>
<dbReference type="PROSITE" id="PS01029">
    <property type="entry name" value="DEHYDROQUINASE_II"/>
    <property type="match status" value="1"/>
</dbReference>
<proteinExistence type="inferred from homology"/>
<dbReference type="PIRSF" id="PIRSF001399">
    <property type="entry name" value="DHquinase_II"/>
    <property type="match status" value="1"/>
</dbReference>
<comment type="subunit">
    <text evidence="5 8">Homododecamer.</text>
</comment>
<keyword evidence="8" id="KW-0028">Amino-acid biosynthesis</keyword>
<keyword evidence="8" id="KW-0057">Aromatic amino acid biosynthesis</keyword>
<comment type="pathway">
    <text evidence="3 8">Metabolic intermediate biosynthesis; chorismate biosynthesis; chorismate from D-erythrose 4-phosphate and phosphoenolpyruvate: step 3/7.</text>
</comment>
<dbReference type="SUPFAM" id="SSF52304">
    <property type="entry name" value="Type II 3-dehydroquinate dehydratase"/>
    <property type="match status" value="1"/>
</dbReference>
<sequence length="168" mass="19265">MVFLFLLKFKNKQKFTTTKPFLNYNISRMKVLILNGPNLNLLGRRETEIYGNISFERYFQIVQEKYPNVDLHYYQSNIEGELINKLHEVGFSYDGIIFNAGAYTHTSVGLGDAVKGIHTPVVEVHITNTYSRESFRHQSYIAANAKGVIVGFGLQSYELALQCFILEN</sequence>
<feature type="binding site" evidence="8">
    <location>
        <position position="105"/>
    </location>
    <ligand>
        <name>substrate</name>
    </ligand>
</feature>
<evidence type="ECO:0000256" key="5">
    <source>
        <dbReference type="ARBA" id="ARBA00011193"/>
    </source>
</evidence>
<evidence type="ECO:0000256" key="1">
    <source>
        <dbReference type="ARBA" id="ARBA00001864"/>
    </source>
</evidence>
<feature type="binding site" evidence="8">
    <location>
        <position position="112"/>
    </location>
    <ligand>
        <name>substrate</name>
    </ligand>
</feature>
<dbReference type="PANTHER" id="PTHR21272:SF3">
    <property type="entry name" value="CATABOLIC 3-DEHYDROQUINASE"/>
    <property type="match status" value="1"/>
</dbReference>
<evidence type="ECO:0000256" key="2">
    <source>
        <dbReference type="ARBA" id="ARBA00003924"/>
    </source>
</evidence>
<comment type="similarity">
    <text evidence="4 8">Belongs to the type-II 3-dehydroquinase family.</text>
</comment>
<dbReference type="NCBIfam" id="NF003805">
    <property type="entry name" value="PRK05395.1-2"/>
    <property type="match status" value="1"/>
</dbReference>
<keyword evidence="10" id="KW-1185">Reference proteome</keyword>
<evidence type="ECO:0000256" key="3">
    <source>
        <dbReference type="ARBA" id="ARBA00004902"/>
    </source>
</evidence>
<dbReference type="NCBIfam" id="NF003807">
    <property type="entry name" value="PRK05395.1-4"/>
    <property type="match status" value="1"/>
</dbReference>
<dbReference type="EMBL" id="AP024749">
    <property type="protein sequence ID" value="BCY29668.1"/>
    <property type="molecule type" value="Genomic_DNA"/>
</dbReference>
<feature type="active site" description="Proton acceptor" evidence="8">
    <location>
        <position position="50"/>
    </location>
</feature>